<feature type="domain" description="Cryptic loci regulator 2 C-terminal" evidence="2">
    <location>
        <begin position="410"/>
        <end position="527"/>
    </location>
</feature>
<dbReference type="GO" id="GO:0033553">
    <property type="term" value="C:rDNA heterochromatin"/>
    <property type="evidence" value="ECO:0007669"/>
    <property type="project" value="TreeGrafter"/>
</dbReference>
<dbReference type="GO" id="GO:0070824">
    <property type="term" value="C:SHREC complex"/>
    <property type="evidence" value="ECO:0007669"/>
    <property type="project" value="InterPro"/>
</dbReference>
<name>A0AAQ3R7P1_9PEZI</name>
<dbReference type="GO" id="GO:0030466">
    <property type="term" value="P:silent mating-type cassette heterochromatin formation"/>
    <property type="evidence" value="ECO:0007669"/>
    <property type="project" value="TreeGrafter"/>
</dbReference>
<protein>
    <submittedName>
        <fullName evidence="4">Uncharacterized protein</fullName>
    </submittedName>
</protein>
<feature type="region of interest" description="Disordered" evidence="1">
    <location>
        <begin position="600"/>
        <end position="622"/>
    </location>
</feature>
<evidence type="ECO:0000313" key="5">
    <source>
        <dbReference type="Proteomes" id="UP001303373"/>
    </source>
</evidence>
<evidence type="ECO:0000259" key="2">
    <source>
        <dbReference type="Pfam" id="PF10383"/>
    </source>
</evidence>
<proteinExistence type="predicted"/>
<keyword evidence="5" id="KW-1185">Reference proteome</keyword>
<dbReference type="AlphaFoldDB" id="A0AAQ3R7P1"/>
<feature type="compositionally biased region" description="Polar residues" evidence="1">
    <location>
        <begin position="240"/>
        <end position="250"/>
    </location>
</feature>
<evidence type="ECO:0000256" key="1">
    <source>
        <dbReference type="SAM" id="MobiDB-lite"/>
    </source>
</evidence>
<dbReference type="PANTHER" id="PTHR38046:SF1">
    <property type="entry name" value="CRYPTIC LOCI REGULATOR 2"/>
    <property type="match status" value="1"/>
</dbReference>
<dbReference type="InterPro" id="IPR031915">
    <property type="entry name" value="Clr2_N"/>
</dbReference>
<gene>
    <name evidence="4" type="ORF">R9X50_00744300</name>
</gene>
<sequence length="671" mass="75066">MARFYPLFIRRSDGKLEVAVKGKRPEPNKPTDEQLDQTPDKNGVSDFYREIAPDEVKHLDWRRKLGGMLAREMNWKDKAGAENGYILAAFPEGYRLFEHVKKTEKDGQQITKSKNHAAGGNDRQDAYLYGHPIGRKKRFRSPVDFFPHLYWLCTDESGDQDNCACRYCCPDDMADYMPGAKIKAEKSTKPEADPKPPMAAAIPATQATSKPVGAHPINTQAPTPQSAKPPPQAMKPTPDPLSTSAKSKQMISAPLPRPTSSEQAIDRQYNTHIFRPGELVWFKRGQAWGLSVIIQRFVNLSSSSERYIIQPLSHPFQHPLVVTKSSNSELRPWLSWSVPKFTNERLNGLVDPVRYDTADWQSIMQKRFGNGDLEVDGSILAAKAIDATYTLIGFNTSPQSEPGVQESRWNGIFLGAEKIWVGDPVRLFTESGHNVMVIHSIVEQKHGAGPTEIPYLIGDIYTLTTIQHNNPNIPTPNNNPNLPETLTKDMAFRNARTIPAKGTASYWKQVSSMSKIELNQVKGRWYEASLLVPLLSDAFDEMARKGEIVEVSQWLNARNDCVNANRPPNAPMLEKPNIRKQTRREAFGRAVPANTVIVEESNQETTAQNTGTSAGNPVDIDPRFDTIQIAGQQSDAHTDIDDFMNLEDMDEQAQMPGYGQDFGGSTQSQYF</sequence>
<evidence type="ECO:0000313" key="4">
    <source>
        <dbReference type="EMBL" id="WPH04551.1"/>
    </source>
</evidence>
<dbReference type="Pfam" id="PF16761">
    <property type="entry name" value="Clr2_transil"/>
    <property type="match status" value="1"/>
</dbReference>
<reference evidence="4 5" key="1">
    <citation type="submission" date="2023-11" db="EMBL/GenBank/DDBJ databases">
        <title>An acidophilic fungus is an integral part of prey digestion in a carnivorous sundew plant.</title>
        <authorList>
            <person name="Tsai I.J."/>
        </authorList>
    </citation>
    <scope>NUCLEOTIDE SEQUENCE [LARGE SCALE GENOMIC DNA]</scope>
    <source>
        <strain evidence="4">169a</strain>
    </source>
</reference>
<dbReference type="Proteomes" id="UP001303373">
    <property type="component" value="Chromosome 13"/>
</dbReference>
<dbReference type="PANTHER" id="PTHR38046">
    <property type="entry name" value="CRYPTIC LOCI REGULATOR 2"/>
    <property type="match status" value="1"/>
</dbReference>
<dbReference type="GO" id="GO:0031934">
    <property type="term" value="C:mating-type region heterochromatin"/>
    <property type="evidence" value="ECO:0007669"/>
    <property type="project" value="TreeGrafter"/>
</dbReference>
<dbReference type="InterPro" id="IPR038986">
    <property type="entry name" value="Clr2"/>
</dbReference>
<feature type="compositionally biased region" description="Polar residues" evidence="1">
    <location>
        <begin position="217"/>
        <end position="226"/>
    </location>
</feature>
<organism evidence="4 5">
    <name type="scientific">Acrodontium crateriforme</name>
    <dbReference type="NCBI Taxonomy" id="150365"/>
    <lineage>
        <taxon>Eukaryota</taxon>
        <taxon>Fungi</taxon>
        <taxon>Dikarya</taxon>
        <taxon>Ascomycota</taxon>
        <taxon>Pezizomycotina</taxon>
        <taxon>Dothideomycetes</taxon>
        <taxon>Dothideomycetidae</taxon>
        <taxon>Mycosphaerellales</taxon>
        <taxon>Teratosphaeriaceae</taxon>
        <taxon>Acrodontium</taxon>
    </lineage>
</organism>
<accession>A0AAQ3R7P1</accession>
<dbReference type="EMBL" id="CP138592">
    <property type="protein sequence ID" value="WPH04551.1"/>
    <property type="molecule type" value="Genomic_DNA"/>
</dbReference>
<feature type="compositionally biased region" description="Pro residues" evidence="1">
    <location>
        <begin position="227"/>
        <end position="239"/>
    </location>
</feature>
<evidence type="ECO:0000259" key="3">
    <source>
        <dbReference type="Pfam" id="PF16761"/>
    </source>
</evidence>
<feature type="region of interest" description="Disordered" evidence="1">
    <location>
        <begin position="18"/>
        <end position="44"/>
    </location>
</feature>
<feature type="domain" description="Cryptic loci regulator 2 N-terminal" evidence="3">
    <location>
        <begin position="85"/>
        <end position="168"/>
    </location>
</feature>
<dbReference type="Pfam" id="PF10383">
    <property type="entry name" value="Clr2"/>
    <property type="match status" value="1"/>
</dbReference>
<dbReference type="InterPro" id="IPR018839">
    <property type="entry name" value="Tscrpt-silencing_Clr2_C"/>
</dbReference>
<feature type="compositionally biased region" description="Basic and acidic residues" evidence="1">
    <location>
        <begin position="18"/>
        <end position="32"/>
    </location>
</feature>
<feature type="compositionally biased region" description="Polar residues" evidence="1">
    <location>
        <begin position="603"/>
        <end position="615"/>
    </location>
</feature>
<feature type="region of interest" description="Disordered" evidence="1">
    <location>
        <begin position="204"/>
        <end position="263"/>
    </location>
</feature>